<keyword evidence="2" id="KW-0812">Transmembrane</keyword>
<evidence type="ECO:0000313" key="3">
    <source>
        <dbReference type="EMBL" id="OUE04177.1"/>
    </source>
</evidence>
<proteinExistence type="predicted"/>
<keyword evidence="2" id="KW-0472">Membrane</keyword>
<reference evidence="3 4" key="1">
    <citation type="submission" date="2016-08" db="EMBL/GenBank/DDBJ databases">
        <title>Genome sequence of Clavibacter michiganensis subsp. michiganensis strain CASJ007.</title>
        <authorList>
            <person name="Thapa S.P."/>
            <person name="Coaker G."/>
        </authorList>
    </citation>
    <scope>NUCLEOTIDE SEQUENCE [LARGE SCALE GENOMIC DNA]</scope>
    <source>
        <strain evidence="3">CASJ007</strain>
    </source>
</reference>
<dbReference type="EMBL" id="MDHH01000001">
    <property type="protein sequence ID" value="OUE04177.1"/>
    <property type="molecule type" value="Genomic_DNA"/>
</dbReference>
<dbReference type="AlphaFoldDB" id="A0A251XL20"/>
<protein>
    <submittedName>
        <fullName evidence="3">Uncharacterized protein</fullName>
    </submittedName>
</protein>
<name>A0A251XL20_CLAMM</name>
<dbReference type="Proteomes" id="UP000195062">
    <property type="component" value="Unassembled WGS sequence"/>
</dbReference>
<keyword evidence="2" id="KW-1133">Transmembrane helix</keyword>
<evidence type="ECO:0000313" key="4">
    <source>
        <dbReference type="Proteomes" id="UP000195062"/>
    </source>
</evidence>
<sequence>MNITTTTWLITIAVTIAFFVYEFFTHVRKPHEPTIGESARWSAFYIGLALIFGVGIGFTSGWTSAASTSPATSPRRPCRSTTCSCSC</sequence>
<comment type="caution">
    <text evidence="3">The sequence shown here is derived from an EMBL/GenBank/DDBJ whole genome shotgun (WGS) entry which is preliminary data.</text>
</comment>
<evidence type="ECO:0000256" key="2">
    <source>
        <dbReference type="SAM" id="Phobius"/>
    </source>
</evidence>
<gene>
    <name evidence="3" type="ORF">CMMCAS07_04455</name>
</gene>
<feature type="transmembrane region" description="Helical" evidence="2">
    <location>
        <begin position="6"/>
        <end position="24"/>
    </location>
</feature>
<accession>A0A251XL20</accession>
<evidence type="ECO:0000256" key="1">
    <source>
        <dbReference type="SAM" id="MobiDB-lite"/>
    </source>
</evidence>
<feature type="region of interest" description="Disordered" evidence="1">
    <location>
        <begin position="64"/>
        <end position="87"/>
    </location>
</feature>
<organism evidence="3 4">
    <name type="scientific">Clavibacter michiganensis subsp. michiganensis</name>
    <dbReference type="NCBI Taxonomy" id="33013"/>
    <lineage>
        <taxon>Bacteria</taxon>
        <taxon>Bacillati</taxon>
        <taxon>Actinomycetota</taxon>
        <taxon>Actinomycetes</taxon>
        <taxon>Micrococcales</taxon>
        <taxon>Microbacteriaceae</taxon>
        <taxon>Clavibacter</taxon>
    </lineage>
</organism>
<keyword evidence="4" id="KW-1185">Reference proteome</keyword>
<feature type="transmembrane region" description="Helical" evidence="2">
    <location>
        <begin position="44"/>
        <end position="65"/>
    </location>
</feature>